<dbReference type="KEGG" id="pprf:DPRO_2178"/>
<feature type="compositionally biased region" description="Polar residues" evidence="1">
    <location>
        <begin position="1"/>
        <end position="12"/>
    </location>
</feature>
<dbReference type="AlphaFoldDB" id="A0A2C8F8J7"/>
<protein>
    <submittedName>
        <fullName evidence="2">Uncharacterized protein</fullName>
    </submittedName>
</protein>
<reference evidence="3" key="1">
    <citation type="submission" date="2017-09" db="EMBL/GenBank/DDBJ databases">
        <authorList>
            <person name="Regsiter A."/>
            <person name="William W."/>
        </authorList>
    </citation>
    <scope>NUCLEOTIDE SEQUENCE [LARGE SCALE GENOMIC DNA]</scope>
    <source>
        <strain evidence="3">500-1</strain>
    </source>
</reference>
<name>A0A2C8F8J7_9BACT</name>
<accession>A0A2C8F8J7</accession>
<feature type="region of interest" description="Disordered" evidence="1">
    <location>
        <begin position="1"/>
        <end position="39"/>
    </location>
</feature>
<organism evidence="2 3">
    <name type="scientific">Pseudodesulfovibrio profundus</name>
    <dbReference type="NCBI Taxonomy" id="57320"/>
    <lineage>
        <taxon>Bacteria</taxon>
        <taxon>Pseudomonadati</taxon>
        <taxon>Thermodesulfobacteriota</taxon>
        <taxon>Desulfovibrionia</taxon>
        <taxon>Desulfovibrionales</taxon>
        <taxon>Desulfovibrionaceae</taxon>
    </lineage>
</organism>
<sequence length="153" mass="16760">MVLESTLGTLSQLADGLNARPAPSVERTGEEMAKEAKVPEQGDIVVSISEEARALAATDNPGETSASKEEEQQDLLTEQLKRQIEKLEEEIKAIEEGDLPEKEKMQQLQDKQTQLMELKDQLLKAELEKLKAEGFSEGGGTRAQGFGNSVDSF</sequence>
<keyword evidence="3" id="KW-1185">Reference proteome</keyword>
<dbReference type="OrthoDB" id="5465081at2"/>
<evidence type="ECO:0000313" key="2">
    <source>
        <dbReference type="EMBL" id="SOB59082.1"/>
    </source>
</evidence>
<evidence type="ECO:0000313" key="3">
    <source>
        <dbReference type="Proteomes" id="UP000219215"/>
    </source>
</evidence>
<evidence type="ECO:0000256" key="1">
    <source>
        <dbReference type="SAM" id="MobiDB-lite"/>
    </source>
</evidence>
<proteinExistence type="predicted"/>
<feature type="region of interest" description="Disordered" evidence="1">
    <location>
        <begin position="54"/>
        <end position="75"/>
    </location>
</feature>
<feature type="compositionally biased region" description="Basic and acidic residues" evidence="1">
    <location>
        <begin position="27"/>
        <end position="39"/>
    </location>
</feature>
<dbReference type="RefSeq" id="WP_097012006.1">
    <property type="nucleotide sequence ID" value="NZ_LT907975.1"/>
</dbReference>
<dbReference type="EMBL" id="LT907975">
    <property type="protein sequence ID" value="SOB59082.1"/>
    <property type="molecule type" value="Genomic_DNA"/>
</dbReference>
<gene>
    <name evidence="2" type="ORF">DPRO_2178</name>
</gene>
<dbReference type="Proteomes" id="UP000219215">
    <property type="component" value="Chromosome DPRO"/>
</dbReference>